<keyword evidence="6 7" id="KW-0472">Membrane</keyword>
<reference evidence="8 9" key="1">
    <citation type="submission" date="2013-09" db="EMBL/GenBank/DDBJ databases">
        <title>Whole genome shotgun sequence of Vibrio ezurae NBRC 102218.</title>
        <authorList>
            <person name="Yoshida I."/>
            <person name="Hosoyama A."/>
            <person name="Numata M."/>
            <person name="Hashimoto M."/>
            <person name="Hosoyama Y."/>
            <person name="Tsuchikane K."/>
            <person name="Noguchi M."/>
            <person name="Hirakata S."/>
            <person name="Ichikawa N."/>
            <person name="Ohji S."/>
            <person name="Yamazoe A."/>
            <person name="Fujita N."/>
        </authorList>
    </citation>
    <scope>NUCLEOTIDE SEQUENCE [LARGE SCALE GENOMIC DNA]</scope>
    <source>
        <strain evidence="8 9">NBRC 102218</strain>
    </source>
</reference>
<dbReference type="RefSeq" id="WP_021713337.1">
    <property type="nucleotide sequence ID" value="NZ_BATM01000019.1"/>
</dbReference>
<feature type="transmembrane region" description="Helical" evidence="7">
    <location>
        <begin position="80"/>
        <end position="104"/>
    </location>
</feature>
<dbReference type="OrthoDB" id="8538786at2"/>
<comment type="subcellular location">
    <subcellularLocation>
        <location evidence="1">Cell membrane</location>
        <topology evidence="1">Multi-pass membrane protein</topology>
    </subcellularLocation>
</comment>
<feature type="transmembrane region" description="Helical" evidence="7">
    <location>
        <begin position="323"/>
        <end position="345"/>
    </location>
</feature>
<dbReference type="EMBL" id="BATM01000019">
    <property type="protein sequence ID" value="GAD79628.1"/>
    <property type="molecule type" value="Genomic_DNA"/>
</dbReference>
<dbReference type="eggNOG" id="COG2244">
    <property type="taxonomic scope" value="Bacteria"/>
</dbReference>
<comment type="similarity">
    <text evidence="2">Belongs to the polysaccharide synthase family.</text>
</comment>
<protein>
    <submittedName>
        <fullName evidence="8">Putative polysaccharide biosynthesis protein</fullName>
    </submittedName>
</protein>
<evidence type="ECO:0000313" key="9">
    <source>
        <dbReference type="Proteomes" id="UP000016562"/>
    </source>
</evidence>
<keyword evidence="4 7" id="KW-0812">Transmembrane</keyword>
<dbReference type="PANTHER" id="PTHR30250:SF10">
    <property type="entry name" value="LIPOPOLYSACCHARIDE BIOSYNTHESIS PROTEIN WZXC"/>
    <property type="match status" value="1"/>
</dbReference>
<feature type="transmembrane region" description="Helical" evidence="7">
    <location>
        <begin position="44"/>
        <end position="68"/>
    </location>
</feature>
<comment type="caution">
    <text evidence="8">The sequence shown here is derived from an EMBL/GenBank/DDBJ whole genome shotgun (WGS) entry which is preliminary data.</text>
</comment>
<evidence type="ECO:0000256" key="4">
    <source>
        <dbReference type="ARBA" id="ARBA00022692"/>
    </source>
</evidence>
<evidence type="ECO:0000256" key="7">
    <source>
        <dbReference type="SAM" id="Phobius"/>
    </source>
</evidence>
<keyword evidence="3" id="KW-1003">Cell membrane</keyword>
<dbReference type="AlphaFoldDB" id="U3CNE2"/>
<dbReference type="Proteomes" id="UP000016562">
    <property type="component" value="Unassembled WGS sequence"/>
</dbReference>
<evidence type="ECO:0000256" key="2">
    <source>
        <dbReference type="ARBA" id="ARBA00007430"/>
    </source>
</evidence>
<evidence type="ECO:0000256" key="3">
    <source>
        <dbReference type="ARBA" id="ARBA00022475"/>
    </source>
</evidence>
<evidence type="ECO:0000256" key="1">
    <source>
        <dbReference type="ARBA" id="ARBA00004651"/>
    </source>
</evidence>
<feature type="transmembrane region" description="Helical" evidence="7">
    <location>
        <begin position="415"/>
        <end position="433"/>
    </location>
</feature>
<dbReference type="CDD" id="cd13127">
    <property type="entry name" value="MATE_tuaB_like"/>
    <property type="match status" value="1"/>
</dbReference>
<feature type="transmembrane region" description="Helical" evidence="7">
    <location>
        <begin position="440"/>
        <end position="461"/>
    </location>
</feature>
<dbReference type="PANTHER" id="PTHR30250">
    <property type="entry name" value="PST FAMILY PREDICTED COLANIC ACID TRANSPORTER"/>
    <property type="match status" value="1"/>
</dbReference>
<dbReference type="InterPro" id="IPR050833">
    <property type="entry name" value="Poly_Biosynth_Transport"/>
</dbReference>
<accession>U3CNE2</accession>
<keyword evidence="9" id="KW-1185">Reference proteome</keyword>
<organism evidence="8 9">
    <name type="scientific">Vibrio ezurae NBRC 102218</name>
    <dbReference type="NCBI Taxonomy" id="1219080"/>
    <lineage>
        <taxon>Bacteria</taxon>
        <taxon>Pseudomonadati</taxon>
        <taxon>Pseudomonadota</taxon>
        <taxon>Gammaproteobacteria</taxon>
        <taxon>Vibrionales</taxon>
        <taxon>Vibrionaceae</taxon>
        <taxon>Vibrio</taxon>
    </lineage>
</organism>
<sequence length="476" mass="51993">MSHSKQQVKSGFFWSAIDNFGNQAIGVVISLTLANILGPTDYGLVAMLAIFIAVAGVFVNSGFNAALIRKVDRTEKDYSTTFYFSLVISFICYGLLFISAPLIANFYQQSGLVSLTRVIALTIIINTFAIIPRTKLTVALNFKSQAKANVTALICSGGVGLVMAFSGFGVWALVSQQIVSATISVFMLNLLSPWRPVEKACKESFIDLFGFGYKLLLSGLLDTIYNNIYGLIIGKLFSASQLGVFNQAKTLSLLPAGTITSVIQKVTFPMLSAMQGDSAKLDNAYLKSLQISCLIIFPIMFGLCISAEPLISLLLGEKWQETAPLISILTLGFVLYPIQVINLNMLQVKGRSDLFLKLEIIKKINVTMMLFITVPIGIKAICIGMVLTSYFALIINTYYTAKLSTITQFMQLSTLLPIVIITTISAVIGYQFGAGIMENWLSIITMLTAELLCYAILMVTFQKSLIIEVRTLLKGA</sequence>
<evidence type="ECO:0000256" key="6">
    <source>
        <dbReference type="ARBA" id="ARBA00023136"/>
    </source>
</evidence>
<gene>
    <name evidence="8" type="ORF">VEZ01S_19_00430</name>
</gene>
<keyword evidence="5 7" id="KW-1133">Transmembrane helix</keyword>
<dbReference type="Pfam" id="PF13440">
    <property type="entry name" value="Polysacc_synt_3"/>
    <property type="match status" value="1"/>
</dbReference>
<proteinExistence type="inferred from homology"/>
<feature type="transmembrane region" description="Helical" evidence="7">
    <location>
        <begin position="366"/>
        <end position="395"/>
    </location>
</feature>
<name>U3CNE2_9VIBR</name>
<feature type="transmembrane region" description="Helical" evidence="7">
    <location>
        <begin position="20"/>
        <end position="38"/>
    </location>
</feature>
<feature type="transmembrane region" description="Helical" evidence="7">
    <location>
        <begin position="289"/>
        <end position="311"/>
    </location>
</feature>
<evidence type="ECO:0000313" key="8">
    <source>
        <dbReference type="EMBL" id="GAD79628.1"/>
    </source>
</evidence>
<evidence type="ECO:0000256" key="5">
    <source>
        <dbReference type="ARBA" id="ARBA00022989"/>
    </source>
</evidence>
<feature type="transmembrane region" description="Helical" evidence="7">
    <location>
        <begin position="110"/>
        <end position="131"/>
    </location>
</feature>
<dbReference type="GO" id="GO:0005886">
    <property type="term" value="C:plasma membrane"/>
    <property type="evidence" value="ECO:0007669"/>
    <property type="project" value="UniProtKB-SubCell"/>
</dbReference>
<dbReference type="STRING" id="1219080.VEZ01S_19_00430"/>
<feature type="transmembrane region" description="Helical" evidence="7">
    <location>
        <begin position="152"/>
        <end position="172"/>
    </location>
</feature>